<dbReference type="RefSeq" id="WP_086089238.1">
    <property type="nucleotide sequence ID" value="NZ_CP021112.1"/>
</dbReference>
<dbReference type="Pfam" id="PF01717">
    <property type="entry name" value="Meth_synt_2"/>
    <property type="match status" value="2"/>
</dbReference>
<dbReference type="PANTHER" id="PTHR43844:SF2">
    <property type="entry name" value="SYNTHASE, VITAMIN-B12 INDEPENDENT, PUTATIVE (AFU_ORTHOLOGUE AFUA_3G12060)-RELATED"/>
    <property type="match status" value="1"/>
</dbReference>
<dbReference type="KEGG" id="psin:CAK95_18430"/>
<dbReference type="Proteomes" id="UP000194137">
    <property type="component" value="Chromosome"/>
</dbReference>
<gene>
    <name evidence="1" type="ORF">CAK95_18430</name>
</gene>
<dbReference type="InterPro" id="IPR002629">
    <property type="entry name" value="Met_Synth_C/arc"/>
</dbReference>
<keyword evidence="2" id="KW-1185">Reference proteome</keyword>
<evidence type="ECO:0000313" key="1">
    <source>
        <dbReference type="EMBL" id="ARQ00844.1"/>
    </source>
</evidence>
<dbReference type="STRING" id="1235591.CAK95_18430"/>
<dbReference type="GO" id="GO:0008270">
    <property type="term" value="F:zinc ion binding"/>
    <property type="evidence" value="ECO:0007669"/>
    <property type="project" value="InterPro"/>
</dbReference>
<dbReference type="PANTHER" id="PTHR43844">
    <property type="entry name" value="METHIONINE SYNTHASE"/>
    <property type="match status" value="1"/>
</dbReference>
<evidence type="ECO:0000313" key="2">
    <source>
        <dbReference type="Proteomes" id="UP000194137"/>
    </source>
</evidence>
<dbReference type="CDD" id="cd03311">
    <property type="entry name" value="CIMS_C_terminal_like"/>
    <property type="match status" value="1"/>
</dbReference>
<dbReference type="InterPro" id="IPR038071">
    <property type="entry name" value="UROD/MetE-like_sf"/>
</dbReference>
<proteinExistence type="predicted"/>
<dbReference type="EMBL" id="CP021112">
    <property type="protein sequence ID" value="ARQ00844.1"/>
    <property type="molecule type" value="Genomic_DNA"/>
</dbReference>
<sequence length="388" mass="43480">MTIQQNTDRIQTTHIGSLPRPHKLLDILKKKYSGEKIDEAEFDKILSQSVKDSVKKQKDSGIDIVTDGEFSKPGFFTYIQERLEGFEARTGQKMVLFQKEVEAFPEYYQEYFKQAMMGGTIVPITPVVCVGPVKYRGEKAVQRDIANVKAAAKAAGIPDHHVFLPATAPSGVGVNEYYKSDEEYFHALAAELGKEYKAIVDAGIILQVDDPFLPDIFVEPGLDETQMKRRAQIYVEAVNTALKGIPREKVRFHTCYGINEGPRLYEATLAEIIGYVLSVNAGSVSFEAANPRHEHEYHLFENVKVPKDLVLCPGVVTHASNIVEHPELIAERLLRFAKLVGRENVMAGADCGFSSQALYRTEVHDSVVWEKFKAMREGADIATKKLWN</sequence>
<dbReference type="OrthoDB" id="244285at2"/>
<dbReference type="SUPFAM" id="SSF51726">
    <property type="entry name" value="UROD/MetE-like"/>
    <property type="match status" value="1"/>
</dbReference>
<dbReference type="Gene3D" id="3.20.20.210">
    <property type="match status" value="1"/>
</dbReference>
<dbReference type="GO" id="GO:0009086">
    <property type="term" value="P:methionine biosynthetic process"/>
    <property type="evidence" value="ECO:0007669"/>
    <property type="project" value="InterPro"/>
</dbReference>
<protein>
    <submittedName>
        <fullName evidence="1">Methionine synthase</fullName>
    </submittedName>
</protein>
<accession>A0A1W6ZTY4</accession>
<organism evidence="1 2">
    <name type="scientific">Pseudorhodoplanes sinuspersici</name>
    <dbReference type="NCBI Taxonomy" id="1235591"/>
    <lineage>
        <taxon>Bacteria</taxon>
        <taxon>Pseudomonadati</taxon>
        <taxon>Pseudomonadota</taxon>
        <taxon>Alphaproteobacteria</taxon>
        <taxon>Hyphomicrobiales</taxon>
        <taxon>Pseudorhodoplanes</taxon>
    </lineage>
</organism>
<reference evidence="1 2" key="1">
    <citation type="submission" date="2017-05" db="EMBL/GenBank/DDBJ databases">
        <title>Full genome sequence of Pseudorhodoplanes sinuspersici.</title>
        <authorList>
            <person name="Dastgheib S.M.M."/>
            <person name="Shavandi M."/>
            <person name="Tirandaz H."/>
        </authorList>
    </citation>
    <scope>NUCLEOTIDE SEQUENCE [LARGE SCALE GENOMIC DNA]</scope>
    <source>
        <strain evidence="1 2">RIPI110</strain>
    </source>
</reference>
<dbReference type="AlphaFoldDB" id="A0A1W6ZTY4"/>
<dbReference type="GO" id="GO:0003871">
    <property type="term" value="F:5-methyltetrahydropteroyltriglutamate-homocysteine S-methyltransferase activity"/>
    <property type="evidence" value="ECO:0007669"/>
    <property type="project" value="InterPro"/>
</dbReference>
<name>A0A1W6ZTY4_9HYPH</name>